<evidence type="ECO:0000313" key="12">
    <source>
        <dbReference type="EMBL" id="SVB37039.1"/>
    </source>
</evidence>
<evidence type="ECO:0000256" key="9">
    <source>
        <dbReference type="ARBA" id="ARBA00023136"/>
    </source>
</evidence>
<dbReference type="NCBIfam" id="TIGR01131">
    <property type="entry name" value="ATP_synt_6_or_A"/>
    <property type="match status" value="1"/>
</dbReference>
<evidence type="ECO:0000256" key="1">
    <source>
        <dbReference type="ARBA" id="ARBA00004141"/>
    </source>
</evidence>
<name>A0A382DFV4_9ZZZZ</name>
<organism evidence="12">
    <name type="scientific">marine metagenome</name>
    <dbReference type="NCBI Taxonomy" id="408172"/>
    <lineage>
        <taxon>unclassified sequences</taxon>
        <taxon>metagenomes</taxon>
        <taxon>ecological metagenomes</taxon>
    </lineage>
</organism>
<comment type="similarity">
    <text evidence="2">Belongs to the ATPase A chain family.</text>
</comment>
<keyword evidence="3" id="KW-0813">Transport</keyword>
<dbReference type="Gene3D" id="1.20.120.220">
    <property type="entry name" value="ATP synthase, F0 complex, subunit A"/>
    <property type="match status" value="1"/>
</dbReference>
<dbReference type="AlphaFoldDB" id="A0A382DFV4"/>
<keyword evidence="6" id="KW-0375">Hydrogen ion transport</keyword>
<feature type="transmembrane region" description="Helical" evidence="11">
    <location>
        <begin position="284"/>
        <end position="305"/>
    </location>
</feature>
<keyword evidence="10" id="KW-0066">ATP synthesis</keyword>
<dbReference type="SUPFAM" id="SSF81336">
    <property type="entry name" value="F1F0 ATP synthase subunit A"/>
    <property type="match status" value="1"/>
</dbReference>
<evidence type="ECO:0008006" key="13">
    <source>
        <dbReference type="Google" id="ProtNLM"/>
    </source>
</evidence>
<dbReference type="HAMAP" id="MF_01393">
    <property type="entry name" value="ATP_synth_a_bact"/>
    <property type="match status" value="1"/>
</dbReference>
<dbReference type="GO" id="GO:0045259">
    <property type="term" value="C:proton-transporting ATP synthase complex"/>
    <property type="evidence" value="ECO:0007669"/>
    <property type="project" value="UniProtKB-KW"/>
</dbReference>
<evidence type="ECO:0000256" key="7">
    <source>
        <dbReference type="ARBA" id="ARBA00022989"/>
    </source>
</evidence>
<dbReference type="PANTHER" id="PTHR11410">
    <property type="entry name" value="ATP SYNTHASE SUBUNIT A"/>
    <property type="match status" value="1"/>
</dbReference>
<keyword evidence="4" id="KW-0138">CF(0)</keyword>
<comment type="subcellular location">
    <subcellularLocation>
        <location evidence="1">Membrane</location>
        <topology evidence="1">Multi-pass membrane protein</topology>
    </subcellularLocation>
</comment>
<dbReference type="InterPro" id="IPR035908">
    <property type="entry name" value="F0_ATP_A_sf"/>
</dbReference>
<keyword evidence="5 11" id="KW-0812">Transmembrane</keyword>
<dbReference type="CDD" id="cd00310">
    <property type="entry name" value="ATP-synt_Fo_a_6"/>
    <property type="match status" value="1"/>
</dbReference>
<reference evidence="12" key="1">
    <citation type="submission" date="2018-05" db="EMBL/GenBank/DDBJ databases">
        <authorList>
            <person name="Lanie J.A."/>
            <person name="Ng W.-L."/>
            <person name="Kazmierczak K.M."/>
            <person name="Andrzejewski T.M."/>
            <person name="Davidsen T.M."/>
            <person name="Wayne K.J."/>
            <person name="Tettelin H."/>
            <person name="Glass J.I."/>
            <person name="Rusch D."/>
            <person name="Podicherti R."/>
            <person name="Tsui H.-C.T."/>
            <person name="Winkler M.E."/>
        </authorList>
    </citation>
    <scope>NUCLEOTIDE SEQUENCE</scope>
</reference>
<evidence type="ECO:0000256" key="10">
    <source>
        <dbReference type="ARBA" id="ARBA00023310"/>
    </source>
</evidence>
<evidence type="ECO:0000256" key="2">
    <source>
        <dbReference type="ARBA" id="ARBA00006810"/>
    </source>
</evidence>
<protein>
    <recommendedName>
        <fullName evidence="13">F-ATPase subunit 6</fullName>
    </recommendedName>
</protein>
<evidence type="ECO:0000256" key="4">
    <source>
        <dbReference type="ARBA" id="ARBA00022547"/>
    </source>
</evidence>
<evidence type="ECO:0000256" key="3">
    <source>
        <dbReference type="ARBA" id="ARBA00022448"/>
    </source>
</evidence>
<accession>A0A382DFV4</accession>
<gene>
    <name evidence="12" type="ORF">METZ01_LOCUS189893</name>
</gene>
<evidence type="ECO:0000256" key="11">
    <source>
        <dbReference type="SAM" id="Phobius"/>
    </source>
</evidence>
<dbReference type="PANTHER" id="PTHR11410:SF0">
    <property type="entry name" value="ATP SYNTHASE SUBUNIT A"/>
    <property type="match status" value="1"/>
</dbReference>
<keyword evidence="8" id="KW-0406">Ion transport</keyword>
<feature type="transmembrane region" description="Helical" evidence="11">
    <location>
        <begin position="114"/>
        <end position="140"/>
    </location>
</feature>
<dbReference type="Pfam" id="PF00119">
    <property type="entry name" value="ATP-synt_A"/>
    <property type="match status" value="1"/>
</dbReference>
<dbReference type="InterPro" id="IPR000568">
    <property type="entry name" value="ATP_synth_F0_asu"/>
</dbReference>
<feature type="transmembrane region" description="Helical" evidence="11">
    <location>
        <begin position="52"/>
        <end position="73"/>
    </location>
</feature>
<dbReference type="PROSITE" id="PS00449">
    <property type="entry name" value="ATPASE_A"/>
    <property type="match status" value="1"/>
</dbReference>
<dbReference type="InterPro" id="IPR045083">
    <property type="entry name" value="ATP_synth_F0_asu_bact/mt"/>
</dbReference>
<evidence type="ECO:0000256" key="5">
    <source>
        <dbReference type="ARBA" id="ARBA00022692"/>
    </source>
</evidence>
<keyword evidence="7 11" id="KW-1133">Transmembrane helix</keyword>
<feature type="transmembrane region" description="Helical" evidence="11">
    <location>
        <begin position="160"/>
        <end position="185"/>
    </location>
</feature>
<dbReference type="InterPro" id="IPR023011">
    <property type="entry name" value="ATP_synth_F0_asu_AS"/>
</dbReference>
<proteinExistence type="inferred from homology"/>
<evidence type="ECO:0000256" key="8">
    <source>
        <dbReference type="ARBA" id="ARBA00023065"/>
    </source>
</evidence>
<dbReference type="GO" id="GO:0046933">
    <property type="term" value="F:proton-transporting ATP synthase activity, rotational mechanism"/>
    <property type="evidence" value="ECO:0007669"/>
    <property type="project" value="TreeGrafter"/>
</dbReference>
<evidence type="ECO:0000256" key="6">
    <source>
        <dbReference type="ARBA" id="ARBA00022781"/>
    </source>
</evidence>
<keyword evidence="9 11" id="KW-0472">Membrane</keyword>
<feature type="transmembrane region" description="Helical" evidence="11">
    <location>
        <begin position="261"/>
        <end position="278"/>
    </location>
</feature>
<feature type="transmembrane region" description="Helical" evidence="11">
    <location>
        <begin position="233"/>
        <end position="254"/>
    </location>
</feature>
<sequence>MSATESIKGSESVMDQVGSNIIHHVSNSDIAHPIIHLPSIFGVNFSVTKHVLMLWIVAVLLSVVIIVPVRTYLTGSRSVPRGWMNAIEAIVQFIRDSVVRPNVGPKWVMTWTPLILTFFFFILFANGIGMIPIFDILGAFNRFVLDVPAADSHNVINGMLHGGVTATGNFNVTGALAMITFFSIITAGTKAHGFINHWKNLAPHGLAWPVYIILIPIEIIGLLVKPFALTMRLAANMTGGHIALLALLSLMAIFGEMFHSAIAGIGVAFISVPMAVAISGLEIIVILVQAYVFTLLTSVFVGMAINVHH</sequence>
<feature type="transmembrane region" description="Helical" evidence="11">
    <location>
        <begin position="206"/>
        <end position="227"/>
    </location>
</feature>
<dbReference type="EMBL" id="UINC01039084">
    <property type="protein sequence ID" value="SVB37039.1"/>
    <property type="molecule type" value="Genomic_DNA"/>
</dbReference>